<proteinExistence type="predicted"/>
<reference evidence="1" key="1">
    <citation type="submission" date="2014-12" db="EMBL/GenBank/DDBJ databases">
        <title>Insight into the proteome of Arion vulgaris.</title>
        <authorList>
            <person name="Aradska J."/>
            <person name="Bulat T."/>
            <person name="Smidak R."/>
            <person name="Sarate P."/>
            <person name="Gangsoo J."/>
            <person name="Sialana F."/>
            <person name="Bilban M."/>
            <person name="Lubec G."/>
        </authorList>
    </citation>
    <scope>NUCLEOTIDE SEQUENCE</scope>
    <source>
        <tissue evidence="1">Skin</tissue>
    </source>
</reference>
<evidence type="ECO:0000313" key="1">
    <source>
        <dbReference type="EMBL" id="CEK69038.1"/>
    </source>
</evidence>
<dbReference type="AlphaFoldDB" id="A0A0B6ZKK8"/>
<dbReference type="EMBL" id="HACG01022173">
    <property type="protein sequence ID" value="CEK69038.1"/>
    <property type="molecule type" value="Transcribed_RNA"/>
</dbReference>
<organism evidence="1">
    <name type="scientific">Arion vulgaris</name>
    <dbReference type="NCBI Taxonomy" id="1028688"/>
    <lineage>
        <taxon>Eukaryota</taxon>
        <taxon>Metazoa</taxon>
        <taxon>Spiralia</taxon>
        <taxon>Lophotrochozoa</taxon>
        <taxon>Mollusca</taxon>
        <taxon>Gastropoda</taxon>
        <taxon>Heterobranchia</taxon>
        <taxon>Euthyneura</taxon>
        <taxon>Panpulmonata</taxon>
        <taxon>Eupulmonata</taxon>
        <taxon>Stylommatophora</taxon>
        <taxon>Helicina</taxon>
        <taxon>Arionoidea</taxon>
        <taxon>Arionidae</taxon>
        <taxon>Arion</taxon>
    </lineage>
</organism>
<gene>
    <name evidence="1" type="primary">ORF68676</name>
</gene>
<protein>
    <submittedName>
        <fullName evidence="1">Uncharacterized protein</fullName>
    </submittedName>
</protein>
<name>A0A0B6ZKK8_9EUPU</name>
<accession>A0A0B6ZKK8</accession>
<sequence>MLIHTHTELDILKTEISFLALITHINTLLETATPLQSGQIYLGSSNVNSTDE</sequence>